<gene>
    <name evidence="1" type="ORF">Back2_02060</name>
</gene>
<reference evidence="1 2" key="1">
    <citation type="submission" date="2018-11" db="EMBL/GenBank/DDBJ databases">
        <title>Complete genome sequence of Nocardioides baekrokdamisoli strain KCTC 39748.</title>
        <authorList>
            <person name="Kang S.W."/>
            <person name="Lee K.C."/>
            <person name="Kim K.K."/>
            <person name="Kim J.S."/>
            <person name="Kim D.S."/>
            <person name="Ko S.H."/>
            <person name="Yang S.H."/>
            <person name="Shin Y.K."/>
            <person name="Lee J.S."/>
        </authorList>
    </citation>
    <scope>NUCLEOTIDE SEQUENCE [LARGE SCALE GENOMIC DNA]</scope>
    <source>
        <strain evidence="1 2">KCTC 39748</strain>
    </source>
</reference>
<dbReference type="Proteomes" id="UP000271573">
    <property type="component" value="Chromosome"/>
</dbReference>
<dbReference type="EMBL" id="AP019307">
    <property type="protein sequence ID" value="BBH15919.1"/>
    <property type="molecule type" value="Genomic_DNA"/>
</dbReference>
<dbReference type="AlphaFoldDB" id="A0A3G9IYY8"/>
<protein>
    <recommendedName>
        <fullName evidence="3">DUF559 domain-containing protein</fullName>
    </recommendedName>
</protein>
<keyword evidence="2" id="KW-1185">Reference proteome</keyword>
<dbReference type="SUPFAM" id="SSF52980">
    <property type="entry name" value="Restriction endonuclease-like"/>
    <property type="match status" value="1"/>
</dbReference>
<accession>A0A3G9IYY8</accession>
<evidence type="ECO:0000313" key="1">
    <source>
        <dbReference type="EMBL" id="BBH15919.1"/>
    </source>
</evidence>
<name>A0A3G9IYY8_9ACTN</name>
<evidence type="ECO:0008006" key="3">
    <source>
        <dbReference type="Google" id="ProtNLM"/>
    </source>
</evidence>
<dbReference type="KEGG" id="nbe:Back2_02060"/>
<dbReference type="InterPro" id="IPR011335">
    <property type="entry name" value="Restrct_endonuc-II-like"/>
</dbReference>
<evidence type="ECO:0000313" key="2">
    <source>
        <dbReference type="Proteomes" id="UP000271573"/>
    </source>
</evidence>
<organism evidence="1 2">
    <name type="scientific">Nocardioides baekrokdamisoli</name>
    <dbReference type="NCBI Taxonomy" id="1804624"/>
    <lineage>
        <taxon>Bacteria</taxon>
        <taxon>Bacillati</taxon>
        <taxon>Actinomycetota</taxon>
        <taxon>Actinomycetes</taxon>
        <taxon>Propionibacteriales</taxon>
        <taxon>Nocardioidaceae</taxon>
        <taxon>Nocardioides</taxon>
    </lineage>
</organism>
<dbReference type="Gene3D" id="3.40.960.10">
    <property type="entry name" value="VSR Endonuclease"/>
    <property type="match status" value="1"/>
</dbReference>
<proteinExistence type="predicted"/>
<sequence length="294" mass="33555">MLTMSNPSSAVVIPFRRPDRNSRLRRISHGVYVPATDPETLMARARAIVANSRRGNVAVDRTAGWLHGIDTYGWSEAHDDPPLEFCAPPGGPRIERSDVRGRNRTLHPSDLMELHGVTLTTPVRTALDLGCVLRRREALAALDSFARLHGVTASDMRANLPRFRGRRGVVQLRELIDYMDPRSESPRESWLRLAIIDAGLPAPEPQVWIPIGDEPTYRLDLAYRLARVAVEYDSTEFHSTVEQRVRDERRRRDLEALGWTFIVVKEGDFQPQRLDEWTTRLRTALASTYSSRRW</sequence>